<evidence type="ECO:0000313" key="1">
    <source>
        <dbReference type="Proteomes" id="UP000046395"/>
    </source>
</evidence>
<protein>
    <submittedName>
        <fullName evidence="2">Uncharacterized protein</fullName>
    </submittedName>
</protein>
<reference evidence="2" key="1">
    <citation type="submission" date="2019-12" db="UniProtKB">
        <authorList>
            <consortium name="WormBaseParasite"/>
        </authorList>
    </citation>
    <scope>IDENTIFICATION</scope>
</reference>
<dbReference type="Proteomes" id="UP000046395">
    <property type="component" value="Unassembled WGS sequence"/>
</dbReference>
<name>A0A5S6Q592_TRIMR</name>
<keyword evidence="1" id="KW-1185">Reference proteome</keyword>
<dbReference type="WBParaSite" id="TMUE_0000002400.1">
    <property type="protein sequence ID" value="TMUE_0000002400.1"/>
    <property type="gene ID" value="WBGene00298242"/>
</dbReference>
<dbReference type="AlphaFoldDB" id="A0A5S6Q592"/>
<organism evidence="1 2">
    <name type="scientific">Trichuris muris</name>
    <name type="common">Mouse whipworm</name>
    <dbReference type="NCBI Taxonomy" id="70415"/>
    <lineage>
        <taxon>Eukaryota</taxon>
        <taxon>Metazoa</taxon>
        <taxon>Ecdysozoa</taxon>
        <taxon>Nematoda</taxon>
        <taxon>Enoplea</taxon>
        <taxon>Dorylaimia</taxon>
        <taxon>Trichinellida</taxon>
        <taxon>Trichuridae</taxon>
        <taxon>Trichuris</taxon>
    </lineage>
</organism>
<sequence>MAVVCACRDCSSGKADDRANASKKAEFAVLSFFAQLLPIHHFLRLLLRKMQKVTYLTTLYMRTLAFFRLWGRKSIWSLIRIVKR</sequence>
<evidence type="ECO:0000313" key="2">
    <source>
        <dbReference type="WBParaSite" id="TMUE_0000002400.1"/>
    </source>
</evidence>
<accession>A0A5S6Q592</accession>
<proteinExistence type="predicted"/>